<dbReference type="Proteomes" id="UP000016930">
    <property type="component" value="Unassembled WGS sequence"/>
</dbReference>
<dbReference type="InterPro" id="IPR044926">
    <property type="entry name" value="RGS_subdomain_2"/>
</dbReference>
<dbReference type="SMART" id="SM00315">
    <property type="entry name" value="RGS"/>
    <property type="match status" value="1"/>
</dbReference>
<dbReference type="Pfam" id="PF00615">
    <property type="entry name" value="RGS"/>
    <property type="match status" value="1"/>
</dbReference>
<feature type="domain" description="RGS" evidence="2">
    <location>
        <begin position="353"/>
        <end position="512"/>
    </location>
</feature>
<feature type="domain" description="DEP" evidence="3">
    <location>
        <begin position="195"/>
        <end position="297"/>
    </location>
</feature>
<dbReference type="SUPFAM" id="SSF48097">
    <property type="entry name" value="Regulator of G-protein signaling, RGS"/>
    <property type="match status" value="1"/>
</dbReference>
<dbReference type="SUPFAM" id="SSF46785">
    <property type="entry name" value="Winged helix' DNA-binding domain"/>
    <property type="match status" value="1"/>
</dbReference>
<dbReference type="OrthoDB" id="196547at2759"/>
<gene>
    <name evidence="4" type="ORF">CERSUDRAFT_163596</name>
</gene>
<dbReference type="InterPro" id="IPR036390">
    <property type="entry name" value="WH_DNA-bd_sf"/>
</dbReference>
<organism evidence="4 5">
    <name type="scientific">Ceriporiopsis subvermispora (strain B)</name>
    <name type="common">White-rot fungus</name>
    <name type="synonym">Gelatoporia subvermispora</name>
    <dbReference type="NCBI Taxonomy" id="914234"/>
    <lineage>
        <taxon>Eukaryota</taxon>
        <taxon>Fungi</taxon>
        <taxon>Dikarya</taxon>
        <taxon>Basidiomycota</taxon>
        <taxon>Agaricomycotina</taxon>
        <taxon>Agaricomycetes</taxon>
        <taxon>Polyporales</taxon>
        <taxon>Gelatoporiaceae</taxon>
        <taxon>Gelatoporia</taxon>
    </lineage>
</organism>
<reference evidence="4 5" key="1">
    <citation type="journal article" date="2012" name="Proc. Natl. Acad. Sci. U.S.A.">
        <title>Comparative genomics of Ceriporiopsis subvermispora and Phanerochaete chrysosporium provide insight into selective ligninolysis.</title>
        <authorList>
            <person name="Fernandez-Fueyo E."/>
            <person name="Ruiz-Duenas F.J."/>
            <person name="Ferreira P."/>
            <person name="Floudas D."/>
            <person name="Hibbett D.S."/>
            <person name="Canessa P."/>
            <person name="Larrondo L.F."/>
            <person name="James T.Y."/>
            <person name="Seelenfreund D."/>
            <person name="Lobos S."/>
            <person name="Polanco R."/>
            <person name="Tello M."/>
            <person name="Honda Y."/>
            <person name="Watanabe T."/>
            <person name="Watanabe T."/>
            <person name="Ryu J.S."/>
            <person name="Kubicek C.P."/>
            <person name="Schmoll M."/>
            <person name="Gaskell J."/>
            <person name="Hammel K.E."/>
            <person name="St John F.J."/>
            <person name="Vanden Wymelenberg A."/>
            <person name="Sabat G."/>
            <person name="Splinter BonDurant S."/>
            <person name="Syed K."/>
            <person name="Yadav J.S."/>
            <person name="Doddapaneni H."/>
            <person name="Subramanian V."/>
            <person name="Lavin J.L."/>
            <person name="Oguiza J.A."/>
            <person name="Perez G."/>
            <person name="Pisabarro A.G."/>
            <person name="Ramirez L."/>
            <person name="Santoyo F."/>
            <person name="Master E."/>
            <person name="Coutinho P.M."/>
            <person name="Henrissat B."/>
            <person name="Lombard V."/>
            <person name="Magnuson J.K."/>
            <person name="Kuees U."/>
            <person name="Hori C."/>
            <person name="Igarashi K."/>
            <person name="Samejima M."/>
            <person name="Held B.W."/>
            <person name="Barry K.W."/>
            <person name="LaButti K.M."/>
            <person name="Lapidus A."/>
            <person name="Lindquist E.A."/>
            <person name="Lucas S.M."/>
            <person name="Riley R."/>
            <person name="Salamov A.A."/>
            <person name="Hoffmeister D."/>
            <person name="Schwenk D."/>
            <person name="Hadar Y."/>
            <person name="Yarden O."/>
            <person name="de Vries R.P."/>
            <person name="Wiebenga A."/>
            <person name="Stenlid J."/>
            <person name="Eastwood D."/>
            <person name="Grigoriev I.V."/>
            <person name="Berka R.M."/>
            <person name="Blanchette R.A."/>
            <person name="Kersten P."/>
            <person name="Martinez A.T."/>
            <person name="Vicuna R."/>
            <person name="Cullen D."/>
        </authorList>
    </citation>
    <scope>NUCLEOTIDE SEQUENCE [LARGE SCALE GENOMIC DNA]</scope>
    <source>
        <strain evidence="4 5">B</strain>
    </source>
</reference>
<dbReference type="GO" id="GO:0035556">
    <property type="term" value="P:intracellular signal transduction"/>
    <property type="evidence" value="ECO:0007669"/>
    <property type="project" value="InterPro"/>
</dbReference>
<dbReference type="InterPro" id="IPR058855">
    <property type="entry name" value="RGS1/SST2-like_Fungal-DR"/>
</dbReference>
<sequence length="559" mass="62569">MASEPVEVNQTAAGCFSKDALLLFATAMCDLKWDSKRSLLGGSSYICFNGREITKYLTSSSLRDIAKTHERLNPFASFTNAEARHWCQGLCSARLITDPFSASRQSFTKSRSYTLTPKGLHILEQLIDIDKVQNHDIQALFALQSTAGKMIHPQRRRENGSIIFSETMITTLFTYFAGLQRHQVQRNSKPVQRGWENGVSLITVQLSSSGGAYTYEDCFYSETVLDWLCNHAAISGIEEAAQVAAHFVRRGFIVRASPPARKPNTATVHVEAPAGESQTKKAGGFCTLKGTVYRITEHGSSVAWKLYVSSPEVVILLISRHSRATRENVYSIEALLSLTSPLVTRLYDPKLHHLDYILQKPSLRSLFLSFVRNRDYGQNMSFYLDMQELKCVHVVLLCSSVKSNDDTRSIYDTGAGMLPPPKDVVFQIYEQYLAPSCAKQLNVDEDLRMELSAYLSDIMSMSATSTQEAASDRMQHPLIARLLGRIQDYIFRLLTKELVPKFNITPYFVALQHGSCDLWEIPPDHADTLEQFSSRSEIQDPCVCISISKQALVTSGSLP</sequence>
<protein>
    <submittedName>
        <fullName evidence="4">Uncharacterized protein</fullName>
    </submittedName>
</protein>
<dbReference type="Gene3D" id="1.10.167.10">
    <property type="entry name" value="Regulator of G-protein Signalling 4, domain 2"/>
    <property type="match status" value="1"/>
</dbReference>
<keyword evidence="1" id="KW-0734">Signal transduction inhibitor</keyword>
<dbReference type="AlphaFoldDB" id="M2Q2I0"/>
<dbReference type="STRING" id="914234.M2Q2I0"/>
<dbReference type="InterPro" id="IPR036305">
    <property type="entry name" value="RGS_sf"/>
</dbReference>
<evidence type="ECO:0000313" key="4">
    <source>
        <dbReference type="EMBL" id="EMD30998.1"/>
    </source>
</evidence>
<dbReference type="PROSITE" id="PS50186">
    <property type="entry name" value="DEP"/>
    <property type="match status" value="1"/>
</dbReference>
<dbReference type="Gene3D" id="1.10.10.10">
    <property type="entry name" value="Winged helix-like DNA-binding domain superfamily/Winged helix DNA-binding domain"/>
    <property type="match status" value="1"/>
</dbReference>
<dbReference type="EMBL" id="KB445826">
    <property type="protein sequence ID" value="EMD30998.1"/>
    <property type="molecule type" value="Genomic_DNA"/>
</dbReference>
<dbReference type="InterPro" id="IPR016137">
    <property type="entry name" value="RGS"/>
</dbReference>
<dbReference type="Pfam" id="PF25889">
    <property type="entry name" value="WHD_Fungal_DR"/>
    <property type="match status" value="1"/>
</dbReference>
<evidence type="ECO:0000259" key="3">
    <source>
        <dbReference type="PROSITE" id="PS50186"/>
    </source>
</evidence>
<dbReference type="InterPro" id="IPR000591">
    <property type="entry name" value="DEP_dom"/>
</dbReference>
<name>M2Q2I0_CERS8</name>
<dbReference type="HOGENOM" id="CLU_487436_0_0_1"/>
<proteinExistence type="predicted"/>
<evidence type="ECO:0000313" key="5">
    <source>
        <dbReference type="Proteomes" id="UP000016930"/>
    </source>
</evidence>
<evidence type="ECO:0000256" key="1">
    <source>
        <dbReference type="ARBA" id="ARBA00022700"/>
    </source>
</evidence>
<dbReference type="PROSITE" id="PS50132">
    <property type="entry name" value="RGS"/>
    <property type="match status" value="1"/>
</dbReference>
<accession>M2Q2I0</accession>
<evidence type="ECO:0000259" key="2">
    <source>
        <dbReference type="PROSITE" id="PS50132"/>
    </source>
</evidence>
<keyword evidence="5" id="KW-1185">Reference proteome</keyword>
<dbReference type="InterPro" id="IPR036388">
    <property type="entry name" value="WH-like_DNA-bd_sf"/>
</dbReference>
<dbReference type="GO" id="GO:0009968">
    <property type="term" value="P:negative regulation of signal transduction"/>
    <property type="evidence" value="ECO:0007669"/>
    <property type="project" value="UniProtKB-KW"/>
</dbReference>